<comment type="caution">
    <text evidence="4">The sequence shown here is derived from an EMBL/GenBank/DDBJ whole genome shotgun (WGS) entry which is preliminary data.</text>
</comment>
<reference evidence="4 5" key="1">
    <citation type="submission" date="2015-07" db="EMBL/GenBank/DDBJ databases">
        <title>Whole genome sequence of Thermanaerothrix daxensis DSM 23592.</title>
        <authorList>
            <person name="Hemp J."/>
            <person name="Ward L.M."/>
            <person name="Pace L.A."/>
            <person name="Fischer W.W."/>
        </authorList>
    </citation>
    <scope>NUCLEOTIDE SEQUENCE [LARGE SCALE GENOMIC DNA]</scope>
    <source>
        <strain evidence="4 5">GNS-1</strain>
    </source>
</reference>
<evidence type="ECO:0000256" key="1">
    <source>
        <dbReference type="SAM" id="MobiDB-lite"/>
    </source>
</evidence>
<dbReference type="RefSeq" id="WP_054520446.1">
    <property type="nucleotide sequence ID" value="NZ_LGKO01000002.1"/>
</dbReference>
<dbReference type="Gene3D" id="3.40.250.10">
    <property type="entry name" value="Rhodanese-like domain"/>
    <property type="match status" value="4"/>
</dbReference>
<evidence type="ECO:0000256" key="2">
    <source>
        <dbReference type="SAM" id="SignalP"/>
    </source>
</evidence>
<dbReference type="EMBL" id="LGKO01000002">
    <property type="protein sequence ID" value="KPL84009.1"/>
    <property type="molecule type" value="Genomic_DNA"/>
</dbReference>
<dbReference type="InterPro" id="IPR036873">
    <property type="entry name" value="Rhodanese-like_dom_sf"/>
</dbReference>
<feature type="signal peptide" evidence="2">
    <location>
        <begin position="1"/>
        <end position="26"/>
    </location>
</feature>
<dbReference type="InterPro" id="IPR050229">
    <property type="entry name" value="GlpE_sulfurtransferase"/>
</dbReference>
<proteinExistence type="predicted"/>
<dbReference type="CDD" id="cd00158">
    <property type="entry name" value="RHOD"/>
    <property type="match status" value="4"/>
</dbReference>
<keyword evidence="5" id="KW-1185">Reference proteome</keyword>
<protein>
    <recommendedName>
        <fullName evidence="3">Rhodanese domain-containing protein</fullName>
    </recommendedName>
</protein>
<evidence type="ECO:0000259" key="3">
    <source>
        <dbReference type="PROSITE" id="PS50206"/>
    </source>
</evidence>
<feature type="domain" description="Rhodanese" evidence="3">
    <location>
        <begin position="227"/>
        <end position="315"/>
    </location>
</feature>
<feature type="domain" description="Rhodanese" evidence="3">
    <location>
        <begin position="486"/>
        <end position="577"/>
    </location>
</feature>
<dbReference type="InterPro" id="IPR001763">
    <property type="entry name" value="Rhodanese-like_dom"/>
</dbReference>
<dbReference type="SMART" id="SM00450">
    <property type="entry name" value="RHOD"/>
    <property type="match status" value="4"/>
</dbReference>
<feature type="chain" id="PRO_5006133130" description="Rhodanese domain-containing protein" evidence="2">
    <location>
        <begin position="27"/>
        <end position="577"/>
    </location>
</feature>
<feature type="compositionally biased region" description="Low complexity" evidence="1">
    <location>
        <begin position="30"/>
        <end position="41"/>
    </location>
</feature>
<accession>A0A0P6XMH2</accession>
<dbReference type="Proteomes" id="UP000050544">
    <property type="component" value="Unassembled WGS sequence"/>
</dbReference>
<dbReference type="Pfam" id="PF00581">
    <property type="entry name" value="Rhodanese"/>
    <property type="match status" value="4"/>
</dbReference>
<dbReference type="PANTHER" id="PTHR43031:SF1">
    <property type="entry name" value="PYRIDINE NUCLEOTIDE-DISULPHIDE OXIDOREDUCTASE"/>
    <property type="match status" value="1"/>
</dbReference>
<feature type="region of interest" description="Disordered" evidence="1">
    <location>
        <begin position="30"/>
        <end position="50"/>
    </location>
</feature>
<gene>
    <name evidence="4" type="ORF">SE15_02125</name>
</gene>
<dbReference type="PANTHER" id="PTHR43031">
    <property type="entry name" value="FAD-DEPENDENT OXIDOREDUCTASE"/>
    <property type="match status" value="1"/>
</dbReference>
<sequence length="577" mass="61993">MVQSKRTQFLILLVLLSLLLNACATAAPTLAPTNEPATAPTQVPTALPSPTVEAQPDVVSLWTQLIADLPAEKGFGTVSAAKLNEELADKPPFLLDVREAAEIEKDGYIEDAVHIPVRDVLKNLDKLPAQDQPIVIYCASGHRGALVQAALKLLGYSNVRNLGGGLGAWKKANLPVVTGSMPPAPAAGTAPEIKDQALYTLLDGFLSNLPEGFYAIKADKLNTDLIEGKKLVLVDVRTAKEYENDGRIAGAINLPFNEFMSHLGELPKDVPLVIYCASGHRGAILMMGLRLLGYDALNLAGGLNAWKAAQLPVEGWVDWNATWKDFLSNLPKDFYTISAADLNAALADKPPFLLDVRETAELEKEGYIKGAVHIPVREVLKNLDKLPAQNQPIVIYCASGHRGALVMAALRLLGYSEVRNLGGGLGAWKKANLPVETGSLPEPPVPGTAPEIKNQTLFKGLDDFLSNLPDNFYTIKAADLQVALGEASKPFLLDVRTAEELKTDGYIEGSVHIPVNELFTRLNELPQDKATPIVVLCKSGHRGALALMALRMIGYSNVSNLAGGLNAWVAAQFPVVK</sequence>
<evidence type="ECO:0000313" key="4">
    <source>
        <dbReference type="EMBL" id="KPL84009.1"/>
    </source>
</evidence>
<evidence type="ECO:0000313" key="5">
    <source>
        <dbReference type="Proteomes" id="UP000050544"/>
    </source>
</evidence>
<organism evidence="4 5">
    <name type="scientific">Thermanaerothrix daxensis</name>
    <dbReference type="NCBI Taxonomy" id="869279"/>
    <lineage>
        <taxon>Bacteria</taxon>
        <taxon>Bacillati</taxon>
        <taxon>Chloroflexota</taxon>
        <taxon>Anaerolineae</taxon>
        <taxon>Anaerolineales</taxon>
        <taxon>Anaerolineaceae</taxon>
        <taxon>Thermanaerothrix</taxon>
    </lineage>
</organism>
<keyword evidence="2" id="KW-0732">Signal</keyword>
<dbReference type="SUPFAM" id="SSF52821">
    <property type="entry name" value="Rhodanese/Cell cycle control phosphatase"/>
    <property type="match status" value="4"/>
</dbReference>
<feature type="domain" description="Rhodanese" evidence="3">
    <location>
        <begin position="347"/>
        <end position="437"/>
    </location>
</feature>
<dbReference type="AlphaFoldDB" id="A0A0P6XMH2"/>
<feature type="domain" description="Rhodanese" evidence="3">
    <location>
        <begin position="88"/>
        <end position="178"/>
    </location>
</feature>
<dbReference type="PROSITE" id="PS50206">
    <property type="entry name" value="RHODANESE_3"/>
    <property type="match status" value="4"/>
</dbReference>
<name>A0A0P6XMH2_9CHLR</name>
<dbReference type="STRING" id="869279.SE15_02125"/>
<dbReference type="OrthoDB" id="9800872at2"/>